<reference evidence="2" key="1">
    <citation type="journal article" date="2011" name="PLoS Biol.">
        <title>Gene gain and loss during evolution of obligate parasitism in the white rust pathogen of Arabidopsis thaliana.</title>
        <authorList>
            <person name="Kemen E."/>
            <person name="Gardiner A."/>
            <person name="Schultz-Larsen T."/>
            <person name="Kemen A.C."/>
            <person name="Balmuth A.L."/>
            <person name="Robert-Seilaniantz A."/>
            <person name="Bailey K."/>
            <person name="Holub E."/>
            <person name="Studholme D.J."/>
            <person name="Maclean D."/>
            <person name="Jones J.D."/>
        </authorList>
    </citation>
    <scope>NUCLEOTIDE SEQUENCE</scope>
</reference>
<name>F0W9P5_9STRA</name>
<dbReference type="Pfam" id="PF10394">
    <property type="entry name" value="Hat1_N"/>
    <property type="match status" value="1"/>
</dbReference>
<dbReference type="InterPro" id="IPR016181">
    <property type="entry name" value="Acyl_CoA_acyltransferase"/>
</dbReference>
<dbReference type="EMBL" id="FR824086">
    <property type="protein sequence ID" value="CCA17863.1"/>
    <property type="molecule type" value="Genomic_DNA"/>
</dbReference>
<proteinExistence type="predicted"/>
<evidence type="ECO:0000313" key="2">
    <source>
        <dbReference type="EMBL" id="CCA17863.1"/>
    </source>
</evidence>
<evidence type="ECO:0000259" key="1">
    <source>
        <dbReference type="Pfam" id="PF10394"/>
    </source>
</evidence>
<accession>F0W9P5</accession>
<dbReference type="Gene3D" id="3.90.360.10">
    <property type="entry name" value="Histone acetyl transferase 1 (HAT1), N-terminal domain"/>
    <property type="match status" value="1"/>
</dbReference>
<dbReference type="InterPro" id="IPR037113">
    <property type="entry name" value="Hat1_N_sf"/>
</dbReference>
<feature type="domain" description="Histone acetyl transferase HAT1 N-terminal" evidence="1">
    <location>
        <begin position="25"/>
        <end position="91"/>
    </location>
</feature>
<dbReference type="SUPFAM" id="SSF55729">
    <property type="entry name" value="Acyl-CoA N-acyltransferases (Nat)"/>
    <property type="match status" value="1"/>
</dbReference>
<dbReference type="GO" id="GO:0006325">
    <property type="term" value="P:chromatin organization"/>
    <property type="evidence" value="ECO:0007669"/>
    <property type="project" value="InterPro"/>
</dbReference>
<protein>
    <submittedName>
        <fullName evidence="2">AlNc14C41G3500 protein</fullName>
    </submittedName>
</protein>
<reference evidence="2" key="2">
    <citation type="submission" date="2011-02" db="EMBL/GenBank/DDBJ databases">
        <authorList>
            <person name="MacLean D."/>
        </authorList>
    </citation>
    <scope>NUCLEOTIDE SEQUENCE</scope>
</reference>
<dbReference type="InterPro" id="IPR019467">
    <property type="entry name" value="Hat1_N"/>
</dbReference>
<dbReference type="AlphaFoldDB" id="F0W9P5"/>
<organism evidence="2">
    <name type="scientific">Albugo laibachii Nc14</name>
    <dbReference type="NCBI Taxonomy" id="890382"/>
    <lineage>
        <taxon>Eukaryota</taxon>
        <taxon>Sar</taxon>
        <taxon>Stramenopiles</taxon>
        <taxon>Oomycota</taxon>
        <taxon>Peronosporomycetes</taxon>
        <taxon>Albuginales</taxon>
        <taxon>Albuginaceae</taxon>
        <taxon>Albugo</taxon>
    </lineage>
</organism>
<gene>
    <name evidence="2" type="primary">AlNc14C41G3500</name>
    <name evidence="2" type="ORF">ALNC14_040060</name>
</gene>
<sequence length="98" mass="11035">MTDVLPKDEAPKSVLSNSILPPSQIDMRIVACPEAIDANDLTTFNPLFTYHLFSEKESDETYENAKIDIVYSALDFSAWLRIRSDTKVSSDTILHSQI</sequence>
<dbReference type="HOGENOM" id="CLU_2337893_0_0_1"/>